<dbReference type="AlphaFoldDB" id="A0AAJ1X4R5"/>
<dbReference type="Proteomes" id="UP001239215">
    <property type="component" value="Unassembled WGS sequence"/>
</dbReference>
<protein>
    <recommendedName>
        <fullName evidence="5">Secreted protein</fullName>
    </recommendedName>
</protein>
<gene>
    <name evidence="3" type="ORF">QE405_003146</name>
</gene>
<evidence type="ECO:0008006" key="5">
    <source>
        <dbReference type="Google" id="ProtNLM"/>
    </source>
</evidence>
<reference evidence="3" key="1">
    <citation type="submission" date="2023-07" db="EMBL/GenBank/DDBJ databases">
        <title>Functional and genomic diversity of the sorghum phyllosphere microbiome.</title>
        <authorList>
            <person name="Shade A."/>
        </authorList>
    </citation>
    <scope>NUCLEOTIDE SEQUENCE</scope>
    <source>
        <strain evidence="3">SORGH_AS_1067</strain>
    </source>
</reference>
<name>A0AAJ1X4R5_9ACTN</name>
<feature type="signal peptide" evidence="2">
    <location>
        <begin position="1"/>
        <end position="33"/>
    </location>
</feature>
<dbReference type="RefSeq" id="WP_307202491.1">
    <property type="nucleotide sequence ID" value="NZ_JAUTAN010000001.1"/>
</dbReference>
<evidence type="ECO:0000313" key="3">
    <source>
        <dbReference type="EMBL" id="MDQ1105862.1"/>
    </source>
</evidence>
<proteinExistence type="predicted"/>
<comment type="caution">
    <text evidence="3">The sequence shown here is derived from an EMBL/GenBank/DDBJ whole genome shotgun (WGS) entry which is preliminary data.</text>
</comment>
<dbReference type="EMBL" id="JAUTAN010000001">
    <property type="protein sequence ID" value="MDQ1105862.1"/>
    <property type="molecule type" value="Genomic_DNA"/>
</dbReference>
<accession>A0AAJ1X4R5</accession>
<feature type="region of interest" description="Disordered" evidence="1">
    <location>
        <begin position="33"/>
        <end position="60"/>
    </location>
</feature>
<sequence length="194" mass="19853">MRRTPRPTARVTAALVGAVLGAGLLVGCSGDEADPAAEASQDVAAEPTVEPTLPAPGATSGERIQAVVDALPELDETALDRVGQLPELPDGVLADDVALPDVASFGSDEFGWYVLQRLPGSADDNATVIEDRLVGAGFTEAAPVDPEGMTEMRVFTRAADDAVVGVSVADVTGHSADDTEYPTRAAFVVAPALT</sequence>
<evidence type="ECO:0000313" key="4">
    <source>
        <dbReference type="Proteomes" id="UP001239215"/>
    </source>
</evidence>
<feature type="chain" id="PRO_5042514102" description="Secreted protein" evidence="2">
    <location>
        <begin position="34"/>
        <end position="194"/>
    </location>
</feature>
<dbReference type="PROSITE" id="PS51257">
    <property type="entry name" value="PROKAR_LIPOPROTEIN"/>
    <property type="match status" value="1"/>
</dbReference>
<keyword evidence="2" id="KW-0732">Signal</keyword>
<organism evidence="3 4">
    <name type="scientific">Nocardioides zeae</name>
    <dbReference type="NCBI Taxonomy" id="1457234"/>
    <lineage>
        <taxon>Bacteria</taxon>
        <taxon>Bacillati</taxon>
        <taxon>Actinomycetota</taxon>
        <taxon>Actinomycetes</taxon>
        <taxon>Propionibacteriales</taxon>
        <taxon>Nocardioidaceae</taxon>
        <taxon>Nocardioides</taxon>
    </lineage>
</organism>
<evidence type="ECO:0000256" key="2">
    <source>
        <dbReference type="SAM" id="SignalP"/>
    </source>
</evidence>
<evidence type="ECO:0000256" key="1">
    <source>
        <dbReference type="SAM" id="MobiDB-lite"/>
    </source>
</evidence>